<proteinExistence type="predicted"/>
<dbReference type="PROSITE" id="PS51420">
    <property type="entry name" value="RHO"/>
    <property type="match status" value="1"/>
</dbReference>
<dbReference type="PANTHER" id="PTHR24072">
    <property type="entry name" value="RHO FAMILY GTPASE"/>
    <property type="match status" value="1"/>
</dbReference>
<dbReference type="GO" id="GO:0005525">
    <property type="term" value="F:GTP binding"/>
    <property type="evidence" value="ECO:0007669"/>
    <property type="project" value="UniProtKB-KW"/>
</dbReference>
<reference evidence="4" key="1">
    <citation type="submission" date="2019-03" db="EMBL/GenBank/DDBJ databases">
        <title>Genome sequencing and reference-guided assembly of Black Bengal Goat (Capra hircus).</title>
        <authorList>
            <person name="Siddiki A.Z."/>
            <person name="Baten A."/>
            <person name="Billah M."/>
            <person name="Alam M.A.U."/>
            <person name="Shawrob K.S.M."/>
            <person name="Saha S."/>
            <person name="Chowdhury M."/>
            <person name="Rahman A.H."/>
            <person name="Stear M."/>
            <person name="Miah G."/>
            <person name="Das G.B."/>
            <person name="Hossain M.M."/>
            <person name="Kumkum M."/>
            <person name="Islam M.S."/>
            <person name="Mollah A.M."/>
            <person name="Ahsan A."/>
            <person name="Tusar F."/>
            <person name="Khan M.K.I."/>
        </authorList>
    </citation>
    <scope>NUCLEOTIDE SEQUENCE [LARGE SCALE GENOMIC DNA]</scope>
</reference>
<reference evidence="4" key="2">
    <citation type="submission" date="2025-08" db="UniProtKB">
        <authorList>
            <consortium name="Ensembl"/>
        </authorList>
    </citation>
    <scope>IDENTIFICATION</scope>
</reference>
<keyword evidence="2" id="KW-0342">GTP-binding</keyword>
<dbReference type="InterPro" id="IPR003578">
    <property type="entry name" value="Small_GTPase_Rho"/>
</dbReference>
<dbReference type="InterPro" id="IPR001806">
    <property type="entry name" value="Small_GTPase"/>
</dbReference>
<dbReference type="GO" id="GO:0003924">
    <property type="term" value="F:GTPase activity"/>
    <property type="evidence" value="ECO:0007669"/>
    <property type="project" value="InterPro"/>
</dbReference>
<dbReference type="GO" id="GO:0007264">
    <property type="term" value="P:small GTPase-mediated signal transduction"/>
    <property type="evidence" value="ECO:0007669"/>
    <property type="project" value="InterPro"/>
</dbReference>
<dbReference type="InterPro" id="IPR027417">
    <property type="entry name" value="P-loop_NTPase"/>
</dbReference>
<dbReference type="SUPFAM" id="SSF52540">
    <property type="entry name" value="P-loop containing nucleoside triphosphate hydrolases"/>
    <property type="match status" value="1"/>
</dbReference>
<dbReference type="Ensembl" id="ENSCHIT00010029075.1">
    <property type="protein sequence ID" value="ENSCHIP00010020620.1"/>
    <property type="gene ID" value="ENSCHIG00010015236.1"/>
</dbReference>
<feature type="compositionally biased region" description="Basic and acidic residues" evidence="3">
    <location>
        <begin position="200"/>
        <end position="213"/>
    </location>
</feature>
<name>A0A8C2PI73_CAPHI</name>
<dbReference type="NCBIfam" id="TIGR00231">
    <property type="entry name" value="small_GTP"/>
    <property type="match status" value="1"/>
</dbReference>
<sequence length="213" mass="23624">MEGQSGRCKIVVVGDAECGKTALLQVFAKDAYPGSYVPTVFENYTASFEIDKRRIELNMWDTSGSQVPRGHPDFQASHRPETLDSVLKKWQGETQEFCPNAKVVLVGCKLDMRTDLATLRELSKQRLIPVTHEQGTVLAKQVGAVSYVECSSRSSERSVRDVFHVATVLRRTDSRRGLQRSAQLAGRPDRGNGNGNGNEGEIHKDRAKSCNLM</sequence>
<feature type="region of interest" description="Disordered" evidence="3">
    <location>
        <begin position="174"/>
        <end position="213"/>
    </location>
</feature>
<dbReference type="SMART" id="SM00174">
    <property type="entry name" value="RHO"/>
    <property type="match status" value="1"/>
</dbReference>
<keyword evidence="1" id="KW-0547">Nucleotide-binding</keyword>
<evidence type="ECO:0000256" key="2">
    <source>
        <dbReference type="ARBA" id="ARBA00023134"/>
    </source>
</evidence>
<accession>A0A8C2PI73</accession>
<dbReference type="AlphaFoldDB" id="A0A8C2PI73"/>
<dbReference type="InterPro" id="IPR005225">
    <property type="entry name" value="Small_GTP-bd"/>
</dbReference>
<dbReference type="SMART" id="SM00175">
    <property type="entry name" value="RAB"/>
    <property type="match status" value="1"/>
</dbReference>
<dbReference type="SMART" id="SM00173">
    <property type="entry name" value="RAS"/>
    <property type="match status" value="1"/>
</dbReference>
<organism evidence="4">
    <name type="scientific">Capra hircus</name>
    <name type="common">Goat</name>
    <dbReference type="NCBI Taxonomy" id="9925"/>
    <lineage>
        <taxon>Eukaryota</taxon>
        <taxon>Metazoa</taxon>
        <taxon>Chordata</taxon>
        <taxon>Craniata</taxon>
        <taxon>Vertebrata</taxon>
        <taxon>Euteleostomi</taxon>
        <taxon>Mammalia</taxon>
        <taxon>Eutheria</taxon>
        <taxon>Laurasiatheria</taxon>
        <taxon>Artiodactyla</taxon>
        <taxon>Ruminantia</taxon>
        <taxon>Pecora</taxon>
        <taxon>Bovidae</taxon>
        <taxon>Caprinae</taxon>
        <taxon>Capra</taxon>
    </lineage>
</organism>
<dbReference type="Gene3D" id="3.40.50.300">
    <property type="entry name" value="P-loop containing nucleotide triphosphate hydrolases"/>
    <property type="match status" value="1"/>
</dbReference>
<dbReference type="PRINTS" id="PR00449">
    <property type="entry name" value="RASTRNSFRMNG"/>
</dbReference>
<evidence type="ECO:0000256" key="1">
    <source>
        <dbReference type="ARBA" id="ARBA00022741"/>
    </source>
</evidence>
<evidence type="ECO:0000256" key="3">
    <source>
        <dbReference type="SAM" id="MobiDB-lite"/>
    </source>
</evidence>
<evidence type="ECO:0000313" key="4">
    <source>
        <dbReference type="Ensembl" id="ENSCHIP00010020620.1"/>
    </source>
</evidence>
<dbReference type="Pfam" id="PF00071">
    <property type="entry name" value="Ras"/>
    <property type="match status" value="2"/>
</dbReference>
<evidence type="ECO:0008006" key="5">
    <source>
        <dbReference type="Google" id="ProtNLM"/>
    </source>
</evidence>
<protein>
    <recommendedName>
        <fullName evidence="5">Rho family GTPase 2</fullName>
    </recommendedName>
</protein>